<dbReference type="AlphaFoldDB" id="A0A1H2N2N5"/>
<evidence type="ECO:0000313" key="2">
    <source>
        <dbReference type="EMBL" id="SDU99710.1"/>
    </source>
</evidence>
<evidence type="ECO:0000259" key="1">
    <source>
        <dbReference type="Pfam" id="PF02698"/>
    </source>
</evidence>
<dbReference type="PANTHER" id="PTHR30336">
    <property type="entry name" value="INNER MEMBRANE PROTEIN, PROBABLE PERMEASE"/>
    <property type="match status" value="1"/>
</dbReference>
<sequence length="229" mass="24200">MAEPTTTTQARWLRRGMAAALGLGLLAGAAVLGSVAWVRATAAGHTYGDDDLGAVPPAPVALVLGAQVYPSGRPSPFLAGRLDRAKELYDAGLVRVILVSGDNMAREYNEPDAMRSYLLAAGVPADKVVADYAGFDTYDSCARAQRIFGVDRLLVVTQGYHLPRAVATCRALGLDADGVADTSVSGSEAWRRGALRDQLATVKTVFDVVSRRDPVLGARETSVDRALQD</sequence>
<dbReference type="InterPro" id="IPR051599">
    <property type="entry name" value="Cell_Envelope_Assoc"/>
</dbReference>
<proteinExistence type="predicted"/>
<organism evidence="2 3">
    <name type="scientific">Microlunatus sagamiharensis</name>
    <dbReference type="NCBI Taxonomy" id="546874"/>
    <lineage>
        <taxon>Bacteria</taxon>
        <taxon>Bacillati</taxon>
        <taxon>Actinomycetota</taxon>
        <taxon>Actinomycetes</taxon>
        <taxon>Propionibacteriales</taxon>
        <taxon>Propionibacteriaceae</taxon>
        <taxon>Microlunatus</taxon>
    </lineage>
</organism>
<keyword evidence="3" id="KW-1185">Reference proteome</keyword>
<dbReference type="OrthoDB" id="9782395at2"/>
<evidence type="ECO:0000313" key="3">
    <source>
        <dbReference type="Proteomes" id="UP000198825"/>
    </source>
</evidence>
<dbReference type="STRING" id="546874.SAMN04488544_3202"/>
<feature type="domain" description="DUF218" evidence="1">
    <location>
        <begin position="60"/>
        <end position="179"/>
    </location>
</feature>
<accession>A0A1H2N2N5</accession>
<dbReference type="GO" id="GO:0005886">
    <property type="term" value="C:plasma membrane"/>
    <property type="evidence" value="ECO:0007669"/>
    <property type="project" value="TreeGrafter"/>
</dbReference>
<protein>
    <submittedName>
        <fullName evidence="2">Protein SanA, affects membrane permeability for vancomycin</fullName>
    </submittedName>
</protein>
<dbReference type="Proteomes" id="UP000198825">
    <property type="component" value="Chromosome I"/>
</dbReference>
<dbReference type="PANTHER" id="PTHR30336:SF6">
    <property type="entry name" value="INTEGRAL MEMBRANE PROTEIN"/>
    <property type="match status" value="1"/>
</dbReference>
<dbReference type="EMBL" id="LT629799">
    <property type="protein sequence ID" value="SDU99710.1"/>
    <property type="molecule type" value="Genomic_DNA"/>
</dbReference>
<dbReference type="InterPro" id="IPR003848">
    <property type="entry name" value="DUF218"/>
</dbReference>
<gene>
    <name evidence="2" type="ORF">SAMN04488544_3202</name>
</gene>
<dbReference type="Pfam" id="PF02698">
    <property type="entry name" value="DUF218"/>
    <property type="match status" value="1"/>
</dbReference>
<name>A0A1H2N2N5_9ACTN</name>
<reference evidence="3" key="1">
    <citation type="submission" date="2016-10" db="EMBL/GenBank/DDBJ databases">
        <authorList>
            <person name="Varghese N."/>
            <person name="Submissions S."/>
        </authorList>
    </citation>
    <scope>NUCLEOTIDE SEQUENCE [LARGE SCALE GENOMIC DNA]</scope>
    <source>
        <strain evidence="3">DSM 21743</strain>
    </source>
</reference>
<dbReference type="CDD" id="cd06259">
    <property type="entry name" value="YdcF-like"/>
    <property type="match status" value="1"/>
</dbReference>